<accession>A0A1T5A487</accession>
<dbReference type="InterPro" id="IPR039447">
    <property type="entry name" value="UreH-like_TM_dom"/>
</dbReference>
<name>A0A1T5A487_9SPHI</name>
<dbReference type="STRING" id="572036.SAMN05661099_0306"/>
<feature type="transmembrane region" description="Helical" evidence="1">
    <location>
        <begin position="50"/>
        <end position="69"/>
    </location>
</feature>
<dbReference type="PANTHER" id="PTHR42208">
    <property type="entry name" value="HEAVY METAL TRANSPORTER-RELATED"/>
    <property type="match status" value="1"/>
</dbReference>
<keyword evidence="1" id="KW-0812">Transmembrane</keyword>
<sequence length="227" mass="24481">MTYQSLAFFTGLFGSFHCVAMCGPLVMSIPFGENAWNALLQKIVYQLGRILTYSALGFVAGSIGGVFNILGLQQALSFVSGIVLLVIAFYHFYGKSGGTSGRFYQKMFGPLVKFMGRWMSKPYGGAIAGILHGLIPCGMVYMAIAGSLNTGSALSGSEFMLYFGLGTTPLLFLASAIPVLIRKLRVSRVLIPMLFLLSGSFLIFRSLNMDITWITSPVISSSEVSVC</sequence>
<feature type="transmembrane region" description="Helical" evidence="1">
    <location>
        <begin position="75"/>
        <end position="93"/>
    </location>
</feature>
<dbReference type="PANTHER" id="PTHR42208:SF1">
    <property type="entry name" value="HEAVY METAL TRANSPORTER"/>
    <property type="match status" value="1"/>
</dbReference>
<evidence type="ECO:0000313" key="3">
    <source>
        <dbReference type="EMBL" id="SKB29780.1"/>
    </source>
</evidence>
<keyword evidence="1" id="KW-1133">Transmembrane helix</keyword>
<feature type="transmembrane region" description="Helical" evidence="1">
    <location>
        <begin position="123"/>
        <end position="144"/>
    </location>
</feature>
<feature type="domain" description="Urease accessory protein UreH-like transmembrane" evidence="2">
    <location>
        <begin position="7"/>
        <end position="189"/>
    </location>
</feature>
<keyword evidence="4" id="KW-1185">Reference proteome</keyword>
<protein>
    <recommendedName>
        <fullName evidence="2">Urease accessory protein UreH-like transmembrane domain-containing protein</fullName>
    </recommendedName>
</protein>
<proteinExistence type="predicted"/>
<gene>
    <name evidence="3" type="ORF">SAMN05661099_0306</name>
</gene>
<organism evidence="3 4">
    <name type="scientific">Daejeonella lutea</name>
    <dbReference type="NCBI Taxonomy" id="572036"/>
    <lineage>
        <taxon>Bacteria</taxon>
        <taxon>Pseudomonadati</taxon>
        <taxon>Bacteroidota</taxon>
        <taxon>Sphingobacteriia</taxon>
        <taxon>Sphingobacteriales</taxon>
        <taxon>Sphingobacteriaceae</taxon>
        <taxon>Daejeonella</taxon>
    </lineage>
</organism>
<evidence type="ECO:0000313" key="4">
    <source>
        <dbReference type="Proteomes" id="UP000189981"/>
    </source>
</evidence>
<feature type="transmembrane region" description="Helical" evidence="1">
    <location>
        <begin position="159"/>
        <end position="181"/>
    </location>
</feature>
<feature type="transmembrane region" description="Helical" evidence="1">
    <location>
        <begin position="188"/>
        <end position="207"/>
    </location>
</feature>
<dbReference type="AlphaFoldDB" id="A0A1T5A487"/>
<dbReference type="EMBL" id="FUYR01000001">
    <property type="protein sequence ID" value="SKB29780.1"/>
    <property type="molecule type" value="Genomic_DNA"/>
</dbReference>
<dbReference type="RefSeq" id="WP_170878354.1">
    <property type="nucleotide sequence ID" value="NZ_FUYR01000001.1"/>
</dbReference>
<keyword evidence="1" id="KW-0472">Membrane</keyword>
<evidence type="ECO:0000256" key="1">
    <source>
        <dbReference type="SAM" id="Phobius"/>
    </source>
</evidence>
<feature type="transmembrane region" description="Helical" evidence="1">
    <location>
        <begin position="6"/>
        <end position="29"/>
    </location>
</feature>
<evidence type="ECO:0000259" key="2">
    <source>
        <dbReference type="Pfam" id="PF13386"/>
    </source>
</evidence>
<dbReference type="Proteomes" id="UP000189981">
    <property type="component" value="Unassembled WGS sequence"/>
</dbReference>
<reference evidence="4" key="1">
    <citation type="submission" date="2017-02" db="EMBL/GenBank/DDBJ databases">
        <authorList>
            <person name="Varghese N."/>
            <person name="Submissions S."/>
        </authorList>
    </citation>
    <scope>NUCLEOTIDE SEQUENCE [LARGE SCALE GENOMIC DNA]</scope>
    <source>
        <strain evidence="4">DSM 22385</strain>
    </source>
</reference>
<dbReference type="Pfam" id="PF13386">
    <property type="entry name" value="DsbD_2"/>
    <property type="match status" value="1"/>
</dbReference>